<name>A0AAW0U093_SCYPA</name>
<comment type="caution">
    <text evidence="1">The sequence shown here is derived from an EMBL/GenBank/DDBJ whole genome shotgun (WGS) entry which is preliminary data.</text>
</comment>
<accession>A0AAW0U093</accession>
<dbReference type="EMBL" id="JARAKH010000022">
    <property type="protein sequence ID" value="KAK8392733.1"/>
    <property type="molecule type" value="Genomic_DNA"/>
</dbReference>
<sequence>MPTLPQSDPSCSLTRVALRASLRKVVAARPEKTRASPPRTHLIAVSAFRYCVISVHLTTSVGLVALNRRLECLVYDVQENSESMGLINLTSHIMAFILYLLARNPEVQAKL</sequence>
<protein>
    <submittedName>
        <fullName evidence="1">Uncharacterized protein</fullName>
    </submittedName>
</protein>
<reference evidence="1 2" key="1">
    <citation type="submission" date="2023-03" db="EMBL/GenBank/DDBJ databases">
        <title>High-quality genome of Scylla paramamosain provides insights in environmental adaptation.</title>
        <authorList>
            <person name="Zhang L."/>
        </authorList>
    </citation>
    <scope>NUCLEOTIDE SEQUENCE [LARGE SCALE GENOMIC DNA]</scope>
    <source>
        <strain evidence="1">LZ_2023a</strain>
        <tissue evidence="1">Muscle</tissue>
    </source>
</reference>
<gene>
    <name evidence="1" type="ORF">O3P69_014873</name>
</gene>
<evidence type="ECO:0000313" key="1">
    <source>
        <dbReference type="EMBL" id="KAK8392733.1"/>
    </source>
</evidence>
<keyword evidence="2" id="KW-1185">Reference proteome</keyword>
<organism evidence="1 2">
    <name type="scientific">Scylla paramamosain</name>
    <name type="common">Mud crab</name>
    <dbReference type="NCBI Taxonomy" id="85552"/>
    <lineage>
        <taxon>Eukaryota</taxon>
        <taxon>Metazoa</taxon>
        <taxon>Ecdysozoa</taxon>
        <taxon>Arthropoda</taxon>
        <taxon>Crustacea</taxon>
        <taxon>Multicrustacea</taxon>
        <taxon>Malacostraca</taxon>
        <taxon>Eumalacostraca</taxon>
        <taxon>Eucarida</taxon>
        <taxon>Decapoda</taxon>
        <taxon>Pleocyemata</taxon>
        <taxon>Brachyura</taxon>
        <taxon>Eubrachyura</taxon>
        <taxon>Portunoidea</taxon>
        <taxon>Portunidae</taxon>
        <taxon>Portuninae</taxon>
        <taxon>Scylla</taxon>
    </lineage>
</organism>
<proteinExistence type="predicted"/>
<dbReference type="Proteomes" id="UP001487740">
    <property type="component" value="Unassembled WGS sequence"/>
</dbReference>
<dbReference type="AlphaFoldDB" id="A0AAW0U093"/>
<evidence type="ECO:0000313" key="2">
    <source>
        <dbReference type="Proteomes" id="UP001487740"/>
    </source>
</evidence>